<dbReference type="EMBL" id="AKWO02000044">
    <property type="protein sequence ID" value="EMG00581.1"/>
    <property type="molecule type" value="Genomic_DNA"/>
</dbReference>
<name>M3HRA7_LEPBO</name>
<evidence type="ECO:0000313" key="1">
    <source>
        <dbReference type="EMBL" id="EMG00581.1"/>
    </source>
</evidence>
<comment type="caution">
    <text evidence="1">The sequence shown here is derived from an EMBL/GenBank/DDBJ whole genome shotgun (WGS) entry which is preliminary data.</text>
</comment>
<sequence>MKFVMILQKNLGFSVVGILRSAVFRMLSEDPKFPGQLEV</sequence>
<evidence type="ECO:0000313" key="2">
    <source>
        <dbReference type="Proteomes" id="UP000011783"/>
    </source>
</evidence>
<proteinExistence type="predicted"/>
<gene>
    <name evidence="1" type="ORF">LEP1GSC123_1332</name>
</gene>
<protein>
    <submittedName>
        <fullName evidence="1">Uncharacterized protein</fullName>
    </submittedName>
</protein>
<dbReference type="Proteomes" id="UP000011783">
    <property type="component" value="Unassembled WGS sequence"/>
</dbReference>
<dbReference type="BioCyc" id="LBOR1193007:G11KN-4512-MONOMER"/>
<reference evidence="1 2" key="1">
    <citation type="submission" date="2013-01" db="EMBL/GenBank/DDBJ databases">
        <authorList>
            <person name="Harkins D.M."/>
            <person name="Durkin A.S."/>
            <person name="Brinkac L.M."/>
            <person name="Haft D.H."/>
            <person name="Selengut J.D."/>
            <person name="Sanka R."/>
            <person name="DePew J."/>
            <person name="Purushe J."/>
            <person name="Picardeau M."/>
            <person name="Werts C."/>
            <person name="Goarant C."/>
            <person name="Vinetz J.M."/>
            <person name="Sutton G.G."/>
            <person name="Nierman W.C."/>
            <person name="Fouts D.E."/>
        </authorList>
    </citation>
    <scope>NUCLEOTIDE SEQUENCE [LARGE SCALE GENOMIC DNA]</scope>
    <source>
        <strain evidence="1 2">200701203</strain>
    </source>
</reference>
<accession>M3HRA7</accession>
<dbReference type="AlphaFoldDB" id="M3HRA7"/>
<organism evidence="1 2">
    <name type="scientific">Leptospira borgpetersenii str. 200701203</name>
    <dbReference type="NCBI Taxonomy" id="1193007"/>
    <lineage>
        <taxon>Bacteria</taxon>
        <taxon>Pseudomonadati</taxon>
        <taxon>Spirochaetota</taxon>
        <taxon>Spirochaetia</taxon>
        <taxon>Leptospirales</taxon>
        <taxon>Leptospiraceae</taxon>
        <taxon>Leptospira</taxon>
    </lineage>
</organism>